<evidence type="ECO:0008006" key="3">
    <source>
        <dbReference type="Google" id="ProtNLM"/>
    </source>
</evidence>
<dbReference type="InterPro" id="IPR013783">
    <property type="entry name" value="Ig-like_fold"/>
</dbReference>
<keyword evidence="2" id="KW-1185">Reference proteome</keyword>
<sequence>MTCPSIQNGKADGSRINQLLDLLLRKMPEKAKPSLHERNSFLPIPSSNIHGGIVMLYNPCAHRFLVQQLREVVRNCLYKHIITPYHLDEDRPLAVLAWGYSLTMAEPDRTAVVDFIQSRANRGPEMIDSDGKYDLYLKSPASSYSQLGGGICTHNPLDVKVICESTSHFALTSQKSGQHRKLVNGITTPFTIAFRPDAPRDYTHRLLVVTQFSEIVVPVYGDEMFVKLVSMASQGNVRLQDDKMDFETHAGTRSQSVLKLFNDTDHPLSFKWLRHNDPIDDIDFVAKDYYKAENVLNQVLFSFLGSPISQTIHVENKSPISTSFRVAVPDDGSTPSVPAWAFAKAHVHAASNRSKSSFKRPQEFRIMPNSGVLMPYGHVDIEVCEKPLKFIFIAIVLKMLSKFWCLM</sequence>
<evidence type="ECO:0000313" key="2">
    <source>
        <dbReference type="Proteomes" id="UP000479000"/>
    </source>
</evidence>
<dbReference type="InterPro" id="IPR021454">
    <property type="entry name" value="DUF3105"/>
</dbReference>
<evidence type="ECO:0000313" key="1">
    <source>
        <dbReference type="EMBL" id="CAB0013820.1"/>
    </source>
</evidence>
<dbReference type="AlphaFoldDB" id="A0A6H5HA01"/>
<name>A0A6H5HA01_9HEMI</name>
<dbReference type="Gene3D" id="2.60.40.10">
    <property type="entry name" value="Immunoglobulins"/>
    <property type="match status" value="1"/>
</dbReference>
<dbReference type="PANTHER" id="PTHR34179:SF1">
    <property type="entry name" value="TUMOR PROTEIN P53-INDUCIBLE PROTEIN 13"/>
    <property type="match status" value="1"/>
</dbReference>
<proteinExistence type="predicted"/>
<dbReference type="PANTHER" id="PTHR34179">
    <property type="entry name" value="TUMOR PROTEIN P53-INDUCIBLE PROTEIN 13"/>
    <property type="match status" value="1"/>
</dbReference>
<protein>
    <recommendedName>
        <fullName evidence="3">MSP domain-containing protein</fullName>
    </recommendedName>
</protein>
<dbReference type="Pfam" id="PF11303">
    <property type="entry name" value="DUF3105"/>
    <property type="match status" value="1"/>
</dbReference>
<dbReference type="Proteomes" id="UP000479000">
    <property type="component" value="Unassembled WGS sequence"/>
</dbReference>
<reference evidence="1 2" key="1">
    <citation type="submission" date="2020-02" db="EMBL/GenBank/DDBJ databases">
        <authorList>
            <person name="Ferguson B K."/>
        </authorList>
    </citation>
    <scope>NUCLEOTIDE SEQUENCE [LARGE SCALE GENOMIC DNA]</scope>
</reference>
<dbReference type="EMBL" id="CADCXU010027020">
    <property type="protein sequence ID" value="CAB0013820.1"/>
    <property type="molecule type" value="Genomic_DNA"/>
</dbReference>
<dbReference type="OrthoDB" id="5960270at2759"/>
<dbReference type="GO" id="GO:0005737">
    <property type="term" value="C:cytoplasm"/>
    <property type="evidence" value="ECO:0007669"/>
    <property type="project" value="TreeGrafter"/>
</dbReference>
<gene>
    <name evidence="1" type="ORF">NTEN_LOCUS18373</name>
</gene>
<organism evidence="1 2">
    <name type="scientific">Nesidiocoris tenuis</name>
    <dbReference type="NCBI Taxonomy" id="355587"/>
    <lineage>
        <taxon>Eukaryota</taxon>
        <taxon>Metazoa</taxon>
        <taxon>Ecdysozoa</taxon>
        <taxon>Arthropoda</taxon>
        <taxon>Hexapoda</taxon>
        <taxon>Insecta</taxon>
        <taxon>Pterygota</taxon>
        <taxon>Neoptera</taxon>
        <taxon>Paraneoptera</taxon>
        <taxon>Hemiptera</taxon>
        <taxon>Heteroptera</taxon>
        <taxon>Panheteroptera</taxon>
        <taxon>Cimicomorpha</taxon>
        <taxon>Miridae</taxon>
        <taxon>Dicyphina</taxon>
        <taxon>Nesidiocoris</taxon>
    </lineage>
</organism>
<accession>A0A6H5HA01</accession>